<gene>
    <name evidence="1" type="ORF">MNBD_ALPHA06-566</name>
</gene>
<dbReference type="EMBL" id="UOEE01000264">
    <property type="protein sequence ID" value="VAV98562.1"/>
    <property type="molecule type" value="Genomic_DNA"/>
</dbReference>
<evidence type="ECO:0008006" key="2">
    <source>
        <dbReference type="Google" id="ProtNLM"/>
    </source>
</evidence>
<organism evidence="1">
    <name type="scientific">hydrothermal vent metagenome</name>
    <dbReference type="NCBI Taxonomy" id="652676"/>
    <lineage>
        <taxon>unclassified sequences</taxon>
        <taxon>metagenomes</taxon>
        <taxon>ecological metagenomes</taxon>
    </lineage>
</organism>
<dbReference type="Pfam" id="PF10098">
    <property type="entry name" value="DUF2336"/>
    <property type="match status" value="1"/>
</dbReference>
<dbReference type="InterPro" id="IPR019285">
    <property type="entry name" value="DUF2336"/>
</dbReference>
<proteinExistence type="predicted"/>
<reference evidence="1" key="1">
    <citation type="submission" date="2018-06" db="EMBL/GenBank/DDBJ databases">
        <authorList>
            <person name="Zhirakovskaya E."/>
        </authorList>
    </citation>
    <scope>NUCLEOTIDE SEQUENCE</scope>
</reference>
<evidence type="ECO:0000313" key="1">
    <source>
        <dbReference type="EMBL" id="VAV98562.1"/>
    </source>
</evidence>
<accession>A0A3B0S404</accession>
<dbReference type="AlphaFoldDB" id="A0A3B0S404"/>
<name>A0A3B0S404_9ZZZZ</name>
<protein>
    <recommendedName>
        <fullName evidence="2">DUF2336 domain-containing protein</fullName>
    </recommendedName>
</protein>
<sequence>MALGSLCALEPSGETAEGSAFTEIMYLLNGDAPEDIRQQMSNLLCEKPWAPRNLVLAWANDGIPVANPVLLKSPVLSDDDLVDITQNASLFHRLAIADRPAIKEIVTQSLVGFNEPEVIVAMTGNPTAEMSIETFASCVRISRRHDQLRLNLADRNDLPRSLIPSLFAYSSPAEREAIATKFGVDADNFSEVVRQAVMAEPSAKETGATDPEELKIARLVSKLAKSGQLGANLVIKAVATEKLCLFEHAISQLADIPVDQFRSSIARTPSYALALACQAAHIERSVFPSLHRDLQQQGYFKQELAGETLQKTAKAFSAHSPAAATVALRLIARNA</sequence>